<comment type="caution">
    <text evidence="5">The sequence shown here is derived from an EMBL/GenBank/DDBJ whole genome shotgun (WGS) entry which is preliminary data.</text>
</comment>
<feature type="domain" description="Transketolase N-terminal" evidence="4">
    <location>
        <begin position="7"/>
        <end position="260"/>
    </location>
</feature>
<comment type="similarity">
    <text evidence="2">Belongs to the transketolase family.</text>
</comment>
<evidence type="ECO:0000256" key="2">
    <source>
        <dbReference type="ARBA" id="ARBA00007131"/>
    </source>
</evidence>
<evidence type="ECO:0000313" key="5">
    <source>
        <dbReference type="EMBL" id="EAS84780.1"/>
    </source>
</evidence>
<evidence type="ECO:0000256" key="3">
    <source>
        <dbReference type="ARBA" id="ARBA00023052"/>
    </source>
</evidence>
<gene>
    <name evidence="5" type="ORF">PU1002_03646</name>
</gene>
<dbReference type="HOGENOM" id="CLU_009227_4_1_5"/>
<dbReference type="SUPFAM" id="SSF52518">
    <property type="entry name" value="Thiamin diphosphate-binding fold (THDP-binding)"/>
    <property type="match status" value="1"/>
</dbReference>
<dbReference type="InterPro" id="IPR005474">
    <property type="entry name" value="Transketolase_N"/>
</dbReference>
<accession>Q1V1U8</accession>
<evidence type="ECO:0000313" key="6">
    <source>
        <dbReference type="Proteomes" id="UP000005306"/>
    </source>
</evidence>
<protein>
    <submittedName>
        <fullName evidence="5">Transketolase</fullName>
    </submittedName>
</protein>
<organism evidence="5 6">
    <name type="scientific">Pelagibacter ubique (strain HTCC1002)</name>
    <dbReference type="NCBI Taxonomy" id="314261"/>
    <lineage>
        <taxon>Bacteria</taxon>
        <taxon>Pseudomonadati</taxon>
        <taxon>Pseudomonadota</taxon>
        <taxon>Alphaproteobacteria</taxon>
        <taxon>Candidatus Pelagibacterales</taxon>
        <taxon>Candidatus Pelagibacteraceae</taxon>
        <taxon>Candidatus Pelagibacter</taxon>
    </lineage>
</organism>
<keyword evidence="3" id="KW-0786">Thiamine pyrophosphate</keyword>
<dbReference type="Proteomes" id="UP000005306">
    <property type="component" value="Unassembled WGS sequence"/>
</dbReference>
<proteinExistence type="inferred from homology"/>
<dbReference type="InterPro" id="IPR029061">
    <property type="entry name" value="THDP-binding"/>
</dbReference>
<comment type="cofactor">
    <cofactor evidence="1">
        <name>thiamine diphosphate</name>
        <dbReference type="ChEBI" id="CHEBI:58937"/>
    </cofactor>
</comment>
<dbReference type="PANTHER" id="PTHR47514:SF1">
    <property type="entry name" value="TRANSKETOLASE N-TERMINAL SECTION-RELATED"/>
    <property type="match status" value="1"/>
</dbReference>
<dbReference type="GeneID" id="66295042"/>
<dbReference type="RefSeq" id="WP_006997367.1">
    <property type="nucleotide sequence ID" value="NZ_CH724130.1"/>
</dbReference>
<name>Q1V1U8_PELU1</name>
<evidence type="ECO:0000256" key="1">
    <source>
        <dbReference type="ARBA" id="ARBA00001964"/>
    </source>
</evidence>
<evidence type="ECO:0000259" key="4">
    <source>
        <dbReference type="Pfam" id="PF00456"/>
    </source>
</evidence>
<dbReference type="PANTHER" id="PTHR47514">
    <property type="entry name" value="TRANSKETOLASE N-TERMINAL SECTION-RELATED"/>
    <property type="match status" value="1"/>
</dbReference>
<dbReference type="Gene3D" id="3.40.50.970">
    <property type="match status" value="1"/>
</dbReference>
<dbReference type="AlphaFoldDB" id="Q1V1U8"/>
<sequence length="263" mass="29388">MNKLIKISKKIRFTVCELSHKAKAAHLGSSLSCVDILSVIFFSNLLKFDIKKNTLDKFILSKGHAATALYACLALKGFISEKDLIKYGKNNSIYEEHPNKKINGVICSTGSLGHGLSFGCGVTLGEKIKKKNNKNLVLLSDGECNEGSVWEAAGFASSKKLNNLIALIDFNNWQATGRSKEIFGGEMKEKWKAFGWDIQEINGNDVNQVYRAIKKAKKSREKPTAIICNTIKGKGIKFMEDDNNWHYRVPNSKEIKMIKKIII</sequence>
<dbReference type="EMBL" id="AAPV01000001">
    <property type="protein sequence ID" value="EAS84780.1"/>
    <property type="molecule type" value="Genomic_DNA"/>
</dbReference>
<dbReference type="Pfam" id="PF00456">
    <property type="entry name" value="Transketolase_N"/>
    <property type="match status" value="1"/>
</dbReference>
<dbReference type="CDD" id="cd02012">
    <property type="entry name" value="TPP_TK"/>
    <property type="match status" value="1"/>
</dbReference>
<reference evidence="5 6" key="1">
    <citation type="submission" date="2006-04" db="EMBL/GenBank/DDBJ databases">
        <authorList>
            <person name="Giovannoni S.J."/>
            <person name="Cho J.-C."/>
            <person name="Ferriera S."/>
            <person name="Johnson J."/>
            <person name="Kravitz S."/>
            <person name="Halpern A."/>
            <person name="Remington K."/>
            <person name="Beeson K."/>
            <person name="Tran B."/>
            <person name="Rogers Y.-H."/>
            <person name="Friedman R."/>
            <person name="Venter J.C."/>
        </authorList>
    </citation>
    <scope>NUCLEOTIDE SEQUENCE [LARGE SCALE GENOMIC DNA]</scope>
    <source>
        <strain evidence="5 6">HTCC1002</strain>
    </source>
</reference>